<gene>
    <name evidence="2" type="ORF">C1D09_023855</name>
</gene>
<proteinExistence type="predicted"/>
<evidence type="ECO:0000256" key="1">
    <source>
        <dbReference type="SAM" id="MobiDB-lite"/>
    </source>
</evidence>
<feature type="non-terminal residue" evidence="2">
    <location>
        <position position="150"/>
    </location>
</feature>
<reference evidence="2" key="1">
    <citation type="submission" date="2019-07" db="EMBL/GenBank/DDBJ databases">
        <title>Mesorhizobum intechiensis sp. nov. isolated from nodules of Lotus tenuis growing in lowlands of the Flooding Pampa, Argentina.</title>
        <authorList>
            <person name="Estrella M.J."/>
            <person name="Torres Tejerizo G.A."/>
            <person name="Cumpa Velazquez L.M."/>
            <person name="Fontana F."/>
            <person name="Hansen L."/>
            <person name="Pistorio M."/>
            <person name="Sannazzaro A.I."/>
        </authorList>
    </citation>
    <scope>NUCLEOTIDE SEQUENCE</scope>
    <source>
        <strain evidence="2">BD68</strain>
    </source>
</reference>
<name>A0A8T9ANA7_9HYPH</name>
<evidence type="ECO:0000313" key="2">
    <source>
        <dbReference type="EMBL" id="TSE04547.1"/>
    </source>
</evidence>
<sequence>MPQVQDAGLEEDQAVQARQVGVEQHLAEARRLFDQADESPTNPEELQRLDQGLREVLQQWQDEQAASPSFSAEVPEALRPLFDDRAHQPPTNAEELLRLEQGFREVLQQRQDDQAASSSLSNPGMRAGPEDPNRSVSEAFATSGHAGVQA</sequence>
<evidence type="ECO:0000313" key="3">
    <source>
        <dbReference type="Proteomes" id="UP000235507"/>
    </source>
</evidence>
<accession>A0A8T9ANA7</accession>
<protein>
    <submittedName>
        <fullName evidence="2">Uncharacterized protein</fullName>
    </submittedName>
</protein>
<comment type="caution">
    <text evidence="2">The sequence shown here is derived from an EMBL/GenBank/DDBJ whole genome shotgun (WGS) entry which is preliminary data.</text>
</comment>
<dbReference type="AlphaFoldDB" id="A0A8T9ANA7"/>
<feature type="region of interest" description="Disordered" evidence="1">
    <location>
        <begin position="83"/>
        <end position="150"/>
    </location>
</feature>
<keyword evidence="3" id="KW-1185">Reference proteome</keyword>
<dbReference type="Proteomes" id="UP000235507">
    <property type="component" value="Unassembled WGS sequence"/>
</dbReference>
<dbReference type="EMBL" id="PNOT02000272">
    <property type="protein sequence ID" value="TSE04547.1"/>
    <property type="molecule type" value="Genomic_DNA"/>
</dbReference>
<feature type="region of interest" description="Disordered" evidence="1">
    <location>
        <begin position="32"/>
        <end position="51"/>
    </location>
</feature>
<dbReference type="OrthoDB" id="8283706at2"/>
<organism evidence="2 3">
    <name type="scientific">Mesorhizobium intechi</name>
    <dbReference type="NCBI Taxonomy" id="537601"/>
    <lineage>
        <taxon>Bacteria</taxon>
        <taxon>Pseudomonadati</taxon>
        <taxon>Pseudomonadota</taxon>
        <taxon>Alphaproteobacteria</taxon>
        <taxon>Hyphomicrobiales</taxon>
        <taxon>Phyllobacteriaceae</taxon>
        <taxon>Mesorhizobium</taxon>
    </lineage>
</organism>